<accession>H5XKD6</accession>
<feature type="domain" description="DUF4326" evidence="1">
    <location>
        <begin position="69"/>
        <end position="131"/>
    </location>
</feature>
<keyword evidence="3" id="KW-1185">Reference proteome</keyword>
<gene>
    <name evidence="2" type="ORF">SaccyDRAFT_0847</name>
</gene>
<name>H5XKD6_9PSEU</name>
<protein>
    <recommendedName>
        <fullName evidence="1">DUF4326 domain-containing protein</fullName>
    </recommendedName>
</protein>
<dbReference type="HOGENOM" id="CLU_145372_1_0_11"/>
<proteinExistence type="predicted"/>
<reference evidence="2 3" key="1">
    <citation type="submission" date="2011-11" db="EMBL/GenBank/DDBJ databases">
        <title>The Noncontiguous Finished sequence of Saccharomonospora cyanea NA-134.</title>
        <authorList>
            <consortium name="US DOE Joint Genome Institute"/>
            <person name="Lucas S."/>
            <person name="Han J."/>
            <person name="Lapidus A."/>
            <person name="Cheng J.-F."/>
            <person name="Goodwin L."/>
            <person name="Pitluck S."/>
            <person name="Peters L."/>
            <person name="Ovchinnikova G."/>
            <person name="Lu M."/>
            <person name="Detter J.C."/>
            <person name="Han C."/>
            <person name="Tapia R."/>
            <person name="Land M."/>
            <person name="Hauser L."/>
            <person name="Kyrpides N."/>
            <person name="Ivanova N."/>
            <person name="Pagani I."/>
            <person name="Brambilla E.-M."/>
            <person name="Klenk H.-P."/>
            <person name="Woyke T."/>
        </authorList>
    </citation>
    <scope>NUCLEOTIDE SEQUENCE [LARGE SCALE GENOMIC DNA]</scope>
    <source>
        <strain evidence="2 3">NA-134</strain>
    </source>
</reference>
<evidence type="ECO:0000313" key="2">
    <source>
        <dbReference type="EMBL" id="EHR59769.1"/>
    </source>
</evidence>
<organism evidence="2 3">
    <name type="scientific">Saccharomonospora cyanea NA-134</name>
    <dbReference type="NCBI Taxonomy" id="882082"/>
    <lineage>
        <taxon>Bacteria</taxon>
        <taxon>Bacillati</taxon>
        <taxon>Actinomycetota</taxon>
        <taxon>Actinomycetes</taxon>
        <taxon>Pseudonocardiales</taxon>
        <taxon>Pseudonocardiaceae</taxon>
        <taxon>Saccharomonospora</taxon>
    </lineage>
</organism>
<dbReference type="InterPro" id="IPR025475">
    <property type="entry name" value="DUF4326"/>
</dbReference>
<evidence type="ECO:0000313" key="3">
    <source>
        <dbReference type="Proteomes" id="UP000002791"/>
    </source>
</evidence>
<evidence type="ECO:0000259" key="1">
    <source>
        <dbReference type="Pfam" id="PF14216"/>
    </source>
</evidence>
<dbReference type="AlphaFoldDB" id="H5XKD6"/>
<dbReference type="Pfam" id="PF14216">
    <property type="entry name" value="DUF4326"/>
    <property type="match status" value="1"/>
</dbReference>
<dbReference type="RefSeq" id="WP_005453879.1">
    <property type="nucleotide sequence ID" value="NZ_CM001440.1"/>
</dbReference>
<sequence>MNRRERSEDGSTEGWTDEERALRERVLAGHSVVVNVRKSGPHKHLVPWLVDEGLITYVGHAGNRHSWPESDFANPFVKEAKQDRTMMVRHYRDYLRDQPGLLRRLRDGELNGRALGCWCAPEPCHADVLVEYTA</sequence>
<dbReference type="eggNOG" id="ENOG5033VQR">
    <property type="taxonomic scope" value="Bacteria"/>
</dbReference>
<dbReference type="OrthoDB" id="3483205at2"/>
<dbReference type="EMBL" id="CM001440">
    <property type="protein sequence ID" value="EHR59769.1"/>
    <property type="molecule type" value="Genomic_DNA"/>
</dbReference>
<dbReference type="STRING" id="882082.SaccyDRAFT_0847"/>
<dbReference type="Proteomes" id="UP000002791">
    <property type="component" value="Chromosome"/>
</dbReference>